<reference evidence="1 2" key="1">
    <citation type="submission" date="2023-06" db="EMBL/GenBank/DDBJ databases">
        <title>Roseiconus lacunae JC819 isolated from Gulf of Mannar region, Tamil Nadu.</title>
        <authorList>
            <person name="Pk S."/>
            <person name="Ch S."/>
            <person name="Ch V.R."/>
        </authorList>
    </citation>
    <scope>NUCLEOTIDE SEQUENCE [LARGE SCALE GENOMIC DNA]</scope>
    <source>
        <strain evidence="1 2">JC819</strain>
    </source>
</reference>
<feature type="non-terminal residue" evidence="1">
    <location>
        <position position="77"/>
    </location>
</feature>
<gene>
    <name evidence="1" type="ORF">QTN89_29110</name>
</gene>
<evidence type="ECO:0008006" key="3">
    <source>
        <dbReference type="Google" id="ProtNLM"/>
    </source>
</evidence>
<dbReference type="EMBL" id="JASZZN010000127">
    <property type="protein sequence ID" value="MDM4019548.1"/>
    <property type="molecule type" value="Genomic_DNA"/>
</dbReference>
<organism evidence="1 2">
    <name type="scientific">Roseiconus lacunae</name>
    <dbReference type="NCBI Taxonomy" id="2605694"/>
    <lineage>
        <taxon>Bacteria</taxon>
        <taxon>Pseudomonadati</taxon>
        <taxon>Planctomycetota</taxon>
        <taxon>Planctomycetia</taxon>
        <taxon>Pirellulales</taxon>
        <taxon>Pirellulaceae</taxon>
        <taxon>Roseiconus</taxon>
    </lineage>
</organism>
<name>A0ABT7PSS7_9BACT</name>
<keyword evidence="2" id="KW-1185">Reference proteome</keyword>
<evidence type="ECO:0000313" key="1">
    <source>
        <dbReference type="EMBL" id="MDM4019548.1"/>
    </source>
</evidence>
<protein>
    <recommendedName>
        <fullName evidence="3">Variable large protein</fullName>
    </recommendedName>
</protein>
<dbReference type="Proteomes" id="UP001239462">
    <property type="component" value="Unassembled WGS sequence"/>
</dbReference>
<dbReference type="RefSeq" id="WP_289167671.1">
    <property type="nucleotide sequence ID" value="NZ_JASZZN010000127.1"/>
</dbReference>
<comment type="caution">
    <text evidence="1">The sequence shown here is derived from an EMBL/GenBank/DDBJ whole genome shotgun (WGS) entry which is preliminary data.</text>
</comment>
<accession>A0ABT7PSS7</accession>
<proteinExistence type="predicted"/>
<evidence type="ECO:0000313" key="2">
    <source>
        <dbReference type="Proteomes" id="UP001239462"/>
    </source>
</evidence>
<sequence length="77" mass="8241">MNAKGLSAAAIEITQAMKKSVENVKLIAKVKVSSTRVADRIDVSADNTMVRMVMRPSLKTMLQSGNVGDNGVAAKHR</sequence>